<evidence type="ECO:0000313" key="3">
    <source>
        <dbReference type="Proteomes" id="UP000194841"/>
    </source>
</evidence>
<dbReference type="NCBIfam" id="NF012211">
    <property type="entry name" value="tand_rpt_95"/>
    <property type="match status" value="4"/>
</dbReference>
<keyword evidence="3" id="KW-1185">Reference proteome</keyword>
<organism evidence="2 3">
    <name type="scientific">Pseudoalteromonas ulvae</name>
    <dbReference type="NCBI Taxonomy" id="107327"/>
    <lineage>
        <taxon>Bacteria</taxon>
        <taxon>Pseudomonadati</taxon>
        <taxon>Pseudomonadota</taxon>
        <taxon>Gammaproteobacteria</taxon>
        <taxon>Alteromonadales</taxon>
        <taxon>Pseudoalteromonadaceae</taxon>
        <taxon>Pseudoalteromonas</taxon>
    </lineage>
</organism>
<dbReference type="InterPro" id="IPR024079">
    <property type="entry name" value="MetalloPept_cat_dom_sf"/>
</dbReference>
<feature type="domain" description="RapA2 cadherin-like" evidence="1">
    <location>
        <begin position="850"/>
        <end position="900"/>
    </location>
</feature>
<dbReference type="Proteomes" id="UP000194841">
    <property type="component" value="Unassembled WGS sequence"/>
</dbReference>
<name>A0A244CLG6_PSEDV</name>
<sequence length="1079" mass="115490">MNKIFEVVGNFASKWAIVTYTGSLLYQSWPVIKMTRMILPLLLLSLLFIPVSTVHASSLQSASLWHDVNIQESLEQLTDVNVVANDYRLLAANMTTLEQQLFASSEVTLNLPMPDGRFQAFNLTYDPIYPSALAERYPSIRTFVGYQVGDKRQTGRFDITPHGFHAMVFYQDQWVMIDPLQKGNNQRYISYFKRTLQQAQARRYDEVLLPEIVQNMAQTPVSATMNDTLKTYRIAVAAAGEFTAFHGGTKELGLAAIVTVINRVNQVYKTDLGVRLELVGNNDSVVFTDANSDPYANDDTDLDTNESVMNTNIGSANYDIGHVMNTGGGGVAYLGVVCGNFKWGGMTGSGNPINDGFSIDYVAHEIGHQFGGQHTFNGLAGSCGTRSANDAYEPGSGSTIMAYAGICSEQNLQNNSDAFFHAHSVAQINQYIAQSGSCASTTPLNNTAPVVNAGNDYTIPANTPFVLTGQATDNDTLSYSWEQLDLGTESNSVADMVDDGSRPLFRSWLPTSSAIRYLPRLPDVLSASQTLGETMAVTNRSLNFRFIARDGAGNTASDNMVVTVTTSAGPLKVTAPNTSDSWTHSNTPTVIWDPAGTQNAPISCAEVDIHISSDGGMTFSHLIGNKTPNDGSENVQVPPVNTSNARLKIQCSDNIFYAVNNGNFSITGVNPDAKPPVITGQQMISGDEDTAIAIAFADLQVTDPDSSYPTGFSMQLQPGENYTVNGQSVTGSANFNGELSVPVIINDGLLDSNTFNLAVTVNPVNDAPMISAIAAQVINEDTTAQVGLSDITIIDSDTSQNAQSVHVVAGNNYTFNGATYTPSVNYSGFLNVNVRVNDGELDSNIFPMMVTVTAVNDAPVIQDTAIITVDEDQSITIDKSMLTIVDPDNTLAELSVSLLAGEQYTLDGSRVIPAANFNGPLLVNATVSDDELSTESQFTVTVNGVNDAPLAVNDSVSMVQDSSVVINVLANDTDVDGDQLQITSVSTNGSGTVSHDGNQISFTAATGFTGSEILTYTISDGQGASHNADVNVTVNAATAPVENNDQGGGGSVGWWLLGPMGLISYRRRLLFKKCHWESV</sequence>
<gene>
    <name evidence="2" type="ORF">B1199_17245</name>
</gene>
<dbReference type="Gene3D" id="2.60.40.10">
    <property type="entry name" value="Immunoglobulins"/>
    <property type="match status" value="1"/>
</dbReference>
<dbReference type="AlphaFoldDB" id="A0A244CLG6"/>
<dbReference type="Pfam" id="PF13583">
    <property type="entry name" value="Reprolysin_4"/>
    <property type="match status" value="1"/>
</dbReference>
<dbReference type="InterPro" id="IPR013783">
    <property type="entry name" value="Ig-like_fold"/>
</dbReference>
<dbReference type="SUPFAM" id="SSF55486">
    <property type="entry name" value="Metalloproteases ('zincins'), catalytic domain"/>
    <property type="match status" value="1"/>
</dbReference>
<dbReference type="Pfam" id="PF17963">
    <property type="entry name" value="Big_9"/>
    <property type="match status" value="1"/>
</dbReference>
<dbReference type="GO" id="GO:0008237">
    <property type="term" value="F:metallopeptidase activity"/>
    <property type="evidence" value="ECO:0007669"/>
    <property type="project" value="InterPro"/>
</dbReference>
<reference evidence="2 3" key="1">
    <citation type="submission" date="2017-02" db="EMBL/GenBank/DDBJ databases">
        <title>Pseudoalteromonas ulvae TC14 Genome.</title>
        <authorList>
            <person name="Molmeret M."/>
        </authorList>
    </citation>
    <scope>NUCLEOTIDE SEQUENCE [LARGE SCALE GENOMIC DNA]</scope>
    <source>
        <strain evidence="2">TC14</strain>
    </source>
</reference>
<evidence type="ECO:0000259" key="1">
    <source>
        <dbReference type="Pfam" id="PF17803"/>
    </source>
</evidence>
<comment type="caution">
    <text evidence="2">The sequence shown here is derived from an EMBL/GenBank/DDBJ whole genome shotgun (WGS) entry which is preliminary data.</text>
</comment>
<proteinExistence type="predicted"/>
<dbReference type="Gene3D" id="2.60.40.2810">
    <property type="match status" value="1"/>
</dbReference>
<protein>
    <recommendedName>
        <fullName evidence="1">RapA2 cadherin-like domain-containing protein</fullName>
    </recommendedName>
</protein>
<dbReference type="EMBL" id="MWPV01000006">
    <property type="protein sequence ID" value="OUL56415.1"/>
    <property type="molecule type" value="Genomic_DNA"/>
</dbReference>
<evidence type="ECO:0000313" key="2">
    <source>
        <dbReference type="EMBL" id="OUL56415.1"/>
    </source>
</evidence>
<dbReference type="Pfam" id="PF17803">
    <property type="entry name" value="Cadherin_4"/>
    <property type="match status" value="1"/>
</dbReference>
<dbReference type="InterPro" id="IPR040853">
    <property type="entry name" value="RapA2_cadherin-like"/>
</dbReference>
<dbReference type="Gene3D" id="3.40.390.10">
    <property type="entry name" value="Collagenase (Catalytic Domain)"/>
    <property type="match status" value="1"/>
</dbReference>
<accession>A0A244CLG6</accession>